<gene>
    <name evidence="2" type="ordered locus">Oter_3780</name>
</gene>
<protein>
    <submittedName>
        <fullName evidence="2">Uncharacterized protein</fullName>
    </submittedName>
</protein>
<sequence length="245" mass="27409">MTNNEAKFLLQAYRAGGLDASDPALAEALAQAKNDPALAAWFAREQAHATAIAAKLREIQPPAGLREMILAGVHADVQRQTQTQRRYKRLWWGLAASLALLLSLAAWWRLTPIRGETLDQFAVNFVSHGFMLQERSPDVAHLKAWLAARETPLPEKLPAEFARLRALGCRTLKFEGQDVSLICFERGGHEYHVFVAHRADFAAPPSAVPRPLRERRGHVFTSWSDAHNDYVLVSDASMDEVRQLL</sequence>
<name>B1ZYF7_OPITP</name>
<keyword evidence="1" id="KW-0472">Membrane</keyword>
<dbReference type="RefSeq" id="WP_012376584.1">
    <property type="nucleotide sequence ID" value="NC_010571.1"/>
</dbReference>
<dbReference type="Proteomes" id="UP000007013">
    <property type="component" value="Chromosome"/>
</dbReference>
<proteinExistence type="predicted"/>
<keyword evidence="1" id="KW-0812">Transmembrane</keyword>
<dbReference type="EMBL" id="CP001032">
    <property type="protein sequence ID" value="ACB77055.1"/>
    <property type="molecule type" value="Genomic_DNA"/>
</dbReference>
<evidence type="ECO:0000313" key="2">
    <source>
        <dbReference type="EMBL" id="ACB77055.1"/>
    </source>
</evidence>
<keyword evidence="1" id="KW-1133">Transmembrane helix</keyword>
<evidence type="ECO:0000256" key="1">
    <source>
        <dbReference type="SAM" id="Phobius"/>
    </source>
</evidence>
<dbReference type="STRING" id="452637.Oter_3780"/>
<organism evidence="2 3">
    <name type="scientific">Opitutus terrae (strain DSM 11246 / JCM 15787 / PB90-1)</name>
    <dbReference type="NCBI Taxonomy" id="452637"/>
    <lineage>
        <taxon>Bacteria</taxon>
        <taxon>Pseudomonadati</taxon>
        <taxon>Verrucomicrobiota</taxon>
        <taxon>Opitutia</taxon>
        <taxon>Opitutales</taxon>
        <taxon>Opitutaceae</taxon>
        <taxon>Opitutus</taxon>
    </lineage>
</organism>
<keyword evidence="3" id="KW-1185">Reference proteome</keyword>
<dbReference type="eggNOG" id="COG5662">
    <property type="taxonomic scope" value="Bacteria"/>
</dbReference>
<feature type="transmembrane region" description="Helical" evidence="1">
    <location>
        <begin position="90"/>
        <end position="110"/>
    </location>
</feature>
<dbReference type="AlphaFoldDB" id="B1ZYF7"/>
<dbReference type="OrthoDB" id="192012at2"/>
<dbReference type="KEGG" id="ote:Oter_3780"/>
<evidence type="ECO:0000313" key="3">
    <source>
        <dbReference type="Proteomes" id="UP000007013"/>
    </source>
</evidence>
<accession>B1ZYF7</accession>
<dbReference type="HOGENOM" id="CLU_1007264_0_0_0"/>
<reference evidence="2 3" key="1">
    <citation type="journal article" date="2011" name="J. Bacteriol.">
        <title>Genome sequence of the verrucomicrobium Opitutus terrae PB90-1, an abundant inhabitant of rice paddy soil ecosystems.</title>
        <authorList>
            <person name="van Passel M.W."/>
            <person name="Kant R."/>
            <person name="Palva A."/>
            <person name="Copeland A."/>
            <person name="Lucas S."/>
            <person name="Lapidus A."/>
            <person name="Glavina del Rio T."/>
            <person name="Pitluck S."/>
            <person name="Goltsman E."/>
            <person name="Clum A."/>
            <person name="Sun H."/>
            <person name="Schmutz J."/>
            <person name="Larimer F.W."/>
            <person name="Land M.L."/>
            <person name="Hauser L."/>
            <person name="Kyrpides N."/>
            <person name="Mikhailova N."/>
            <person name="Richardson P.P."/>
            <person name="Janssen P.H."/>
            <person name="de Vos W.M."/>
            <person name="Smidt H."/>
        </authorList>
    </citation>
    <scope>NUCLEOTIDE SEQUENCE [LARGE SCALE GENOMIC DNA]</scope>
    <source>
        <strain evidence="3">DSM 11246 / JCM 15787 / PB90-1</strain>
    </source>
</reference>